<evidence type="ECO:0000256" key="1">
    <source>
        <dbReference type="ARBA" id="ARBA00012513"/>
    </source>
</evidence>
<feature type="transmembrane region" description="Helical" evidence="9">
    <location>
        <begin position="331"/>
        <end position="349"/>
    </location>
</feature>
<proteinExistence type="predicted"/>
<dbReference type="RefSeq" id="WP_146958961.1">
    <property type="nucleotide sequence ID" value="NZ_CP042467.1"/>
</dbReference>
<keyword evidence="9" id="KW-0472">Membrane</keyword>
<dbReference type="PROSITE" id="PS50011">
    <property type="entry name" value="PROTEIN_KINASE_DOM"/>
    <property type="match status" value="1"/>
</dbReference>
<accession>A0A5B8XUC5</accession>
<comment type="catalytic activity">
    <reaction evidence="8">
        <text>L-seryl-[protein] + ATP = O-phospho-L-seryl-[protein] + ADP + H(+)</text>
        <dbReference type="Rhea" id="RHEA:17989"/>
        <dbReference type="Rhea" id="RHEA-COMP:9863"/>
        <dbReference type="Rhea" id="RHEA-COMP:11604"/>
        <dbReference type="ChEBI" id="CHEBI:15378"/>
        <dbReference type="ChEBI" id="CHEBI:29999"/>
        <dbReference type="ChEBI" id="CHEBI:30616"/>
        <dbReference type="ChEBI" id="CHEBI:83421"/>
        <dbReference type="ChEBI" id="CHEBI:456216"/>
        <dbReference type="EC" id="2.7.11.1"/>
    </reaction>
</comment>
<dbReference type="InterPro" id="IPR008271">
    <property type="entry name" value="Ser/Thr_kinase_AS"/>
</dbReference>
<evidence type="ECO:0000256" key="3">
    <source>
        <dbReference type="ARBA" id="ARBA00022679"/>
    </source>
</evidence>
<dbReference type="OrthoDB" id="5518868at2"/>
<evidence type="ECO:0000256" key="8">
    <source>
        <dbReference type="ARBA" id="ARBA00048679"/>
    </source>
</evidence>
<dbReference type="EC" id="2.7.11.1" evidence="1"/>
<reference evidence="11 12" key="1">
    <citation type="submission" date="2019-08" db="EMBL/GenBank/DDBJ databases">
        <authorList>
            <person name="Liang Q."/>
        </authorList>
    </citation>
    <scope>NUCLEOTIDE SEQUENCE [LARGE SCALE GENOMIC DNA]</scope>
    <source>
        <strain evidence="11 12">V1718</strain>
    </source>
</reference>
<keyword evidence="9" id="KW-0812">Transmembrane</keyword>
<dbReference type="Proteomes" id="UP000321595">
    <property type="component" value="Chromosome"/>
</dbReference>
<evidence type="ECO:0000256" key="7">
    <source>
        <dbReference type="ARBA" id="ARBA00047899"/>
    </source>
</evidence>
<dbReference type="KEGG" id="bbae:FRD01_08475"/>
<keyword evidence="2" id="KW-0723">Serine/threonine-protein kinase</keyword>
<evidence type="ECO:0000313" key="12">
    <source>
        <dbReference type="Proteomes" id="UP000321595"/>
    </source>
</evidence>
<sequence>MLHNEKYEIIKVLGEGALGRTYLGQDISTKAHVAIKELLPSRMKRWKDFDLFHRECQTLQSLKHAGIPSYLNDFTIESDDESPPRLFLVQEFIDGKSLQDLLDEGEEFDEARARDIALQTLEILDYLHNLNPPVIHRDLKPANLMLNSKGRIVLIDFGAVREAVTADGVGSTIVGTFGYMPPEQYAGQSTPATDLFALGATLVQLITRQAPGELFEGLHHFKIPAGMPITVGFERILLRLTEPEVARRYQSAKEVKSDLDEGFLMVPTKSVTGLLPIPHEILPAPRPFPGFFLRDAYHGKSHLFIVLMALASVVLVTTFPIALYLSGGAVFAIPGLFAVFVCGTLAYVVTKKARIEIDVYRRGIYTLGEITGIFWSDNTGQQTNLTYRYRVGEGFRHGSISTTDGAYSTLGPGDPVGVIYLPEEPEEHVMYAVPTKWAVEQNKSVQQRLASDEVKHLPA</sequence>
<dbReference type="AlphaFoldDB" id="A0A5B8XUC5"/>
<gene>
    <name evidence="11" type="ORF">FRD01_08475</name>
</gene>
<keyword evidence="4" id="KW-0547">Nucleotide-binding</keyword>
<evidence type="ECO:0000313" key="11">
    <source>
        <dbReference type="EMBL" id="QED27276.1"/>
    </source>
</evidence>
<dbReference type="PROSITE" id="PS00108">
    <property type="entry name" value="PROTEIN_KINASE_ST"/>
    <property type="match status" value="1"/>
</dbReference>
<evidence type="ECO:0000256" key="2">
    <source>
        <dbReference type="ARBA" id="ARBA00022527"/>
    </source>
</evidence>
<dbReference type="SMART" id="SM00220">
    <property type="entry name" value="S_TKc"/>
    <property type="match status" value="1"/>
</dbReference>
<dbReference type="InterPro" id="IPR000719">
    <property type="entry name" value="Prot_kinase_dom"/>
</dbReference>
<dbReference type="CDD" id="cd14014">
    <property type="entry name" value="STKc_PknB_like"/>
    <property type="match status" value="1"/>
</dbReference>
<feature type="transmembrane region" description="Helical" evidence="9">
    <location>
        <begin position="303"/>
        <end position="325"/>
    </location>
</feature>
<evidence type="ECO:0000259" key="10">
    <source>
        <dbReference type="PROSITE" id="PS50011"/>
    </source>
</evidence>
<protein>
    <recommendedName>
        <fullName evidence="1">non-specific serine/threonine protein kinase</fullName>
        <ecNumber evidence="1">2.7.11.1</ecNumber>
    </recommendedName>
</protein>
<dbReference type="Pfam" id="PF00069">
    <property type="entry name" value="Pkinase"/>
    <property type="match status" value="1"/>
</dbReference>
<keyword evidence="9" id="KW-1133">Transmembrane helix</keyword>
<evidence type="ECO:0000256" key="5">
    <source>
        <dbReference type="ARBA" id="ARBA00022777"/>
    </source>
</evidence>
<name>A0A5B8XUC5_9DELT</name>
<dbReference type="Gene3D" id="1.10.510.10">
    <property type="entry name" value="Transferase(Phosphotransferase) domain 1"/>
    <property type="match status" value="1"/>
</dbReference>
<dbReference type="EMBL" id="CP042467">
    <property type="protein sequence ID" value="QED27276.1"/>
    <property type="molecule type" value="Genomic_DNA"/>
</dbReference>
<dbReference type="GO" id="GO:0005524">
    <property type="term" value="F:ATP binding"/>
    <property type="evidence" value="ECO:0007669"/>
    <property type="project" value="UniProtKB-KW"/>
</dbReference>
<dbReference type="SUPFAM" id="SSF56112">
    <property type="entry name" value="Protein kinase-like (PK-like)"/>
    <property type="match status" value="1"/>
</dbReference>
<feature type="domain" description="Protein kinase" evidence="10">
    <location>
        <begin position="7"/>
        <end position="264"/>
    </location>
</feature>
<organism evidence="11 12">
    <name type="scientific">Microvenator marinus</name>
    <dbReference type="NCBI Taxonomy" id="2600177"/>
    <lineage>
        <taxon>Bacteria</taxon>
        <taxon>Deltaproteobacteria</taxon>
        <taxon>Bradymonadales</taxon>
        <taxon>Microvenatoraceae</taxon>
        <taxon>Microvenator</taxon>
    </lineage>
</organism>
<evidence type="ECO:0000256" key="6">
    <source>
        <dbReference type="ARBA" id="ARBA00022840"/>
    </source>
</evidence>
<dbReference type="GO" id="GO:0004674">
    <property type="term" value="F:protein serine/threonine kinase activity"/>
    <property type="evidence" value="ECO:0007669"/>
    <property type="project" value="UniProtKB-KW"/>
</dbReference>
<evidence type="ECO:0000256" key="4">
    <source>
        <dbReference type="ARBA" id="ARBA00022741"/>
    </source>
</evidence>
<dbReference type="PANTHER" id="PTHR24363">
    <property type="entry name" value="SERINE/THREONINE PROTEIN KINASE"/>
    <property type="match status" value="1"/>
</dbReference>
<dbReference type="InterPro" id="IPR011009">
    <property type="entry name" value="Kinase-like_dom_sf"/>
</dbReference>
<keyword evidence="6" id="KW-0067">ATP-binding</keyword>
<comment type="catalytic activity">
    <reaction evidence="7">
        <text>L-threonyl-[protein] + ATP = O-phospho-L-threonyl-[protein] + ADP + H(+)</text>
        <dbReference type="Rhea" id="RHEA:46608"/>
        <dbReference type="Rhea" id="RHEA-COMP:11060"/>
        <dbReference type="Rhea" id="RHEA-COMP:11605"/>
        <dbReference type="ChEBI" id="CHEBI:15378"/>
        <dbReference type="ChEBI" id="CHEBI:30013"/>
        <dbReference type="ChEBI" id="CHEBI:30616"/>
        <dbReference type="ChEBI" id="CHEBI:61977"/>
        <dbReference type="ChEBI" id="CHEBI:456216"/>
        <dbReference type="EC" id="2.7.11.1"/>
    </reaction>
</comment>
<keyword evidence="5 11" id="KW-0418">Kinase</keyword>
<evidence type="ECO:0000256" key="9">
    <source>
        <dbReference type="SAM" id="Phobius"/>
    </source>
</evidence>
<dbReference type="PANTHER" id="PTHR24363:SF0">
    <property type="entry name" value="SERINE_THREONINE KINASE LIKE DOMAIN CONTAINING 1"/>
    <property type="match status" value="1"/>
</dbReference>
<keyword evidence="3" id="KW-0808">Transferase</keyword>
<keyword evidence="12" id="KW-1185">Reference proteome</keyword>